<dbReference type="EMBL" id="JAOPKZ010000020">
    <property type="protein sequence ID" value="MCU5747079.1"/>
    <property type="molecule type" value="Genomic_DNA"/>
</dbReference>
<dbReference type="InterPro" id="IPR000182">
    <property type="entry name" value="GNAT_dom"/>
</dbReference>
<sequence length="171" mass="19897">MTEIRELNTIDIDDYHSLVSEAIHDQHIVYAWGVYDESHIPKEYLAHLLSEHNTNERVFGLYLDQSLVGVATLIHSSVYGLRHKGILQNMCVKMIDHHASQDLAEELMNYIVRFCQHNGIEIIMTSIASNNISAKIFYRKYNFDTLGVEQHARKLGNKYIDEHWLVTDIRQ</sequence>
<keyword evidence="3" id="KW-1185">Reference proteome</keyword>
<accession>A0ABT2QSX6</accession>
<organism evidence="2 3">
    <name type="scientific">Staphylococcus marylandisciuri</name>
    <dbReference type="NCBI Taxonomy" id="2981529"/>
    <lineage>
        <taxon>Bacteria</taxon>
        <taxon>Bacillati</taxon>
        <taxon>Bacillota</taxon>
        <taxon>Bacilli</taxon>
        <taxon>Bacillales</taxon>
        <taxon>Staphylococcaceae</taxon>
        <taxon>Staphylococcus</taxon>
    </lineage>
</organism>
<reference evidence="2 3" key="1">
    <citation type="journal article" date="2023" name="Int. J. Syst. Evol. Microbiol.">
        <title>Streptococcus sciuri sp. nov., Staphylococcus marylandisciuri sp. nov. and Staphylococcus americanisciuri sp. nov., isolated from faeces of eastern grey squirrel (Sciurus carolinensis).</title>
        <authorList>
            <person name="Volokhov D.V."/>
            <person name="Zagorodnyaya T.A."/>
            <person name="Furtak V.A."/>
            <person name="Nattanmai G."/>
            <person name="Randall L."/>
            <person name="Jose S."/>
            <person name="Gao Y."/>
            <person name="Eisenberg T."/>
            <person name="Delmonte P."/>
            <person name="Blom J."/>
            <person name="Mitchell K.K."/>
        </authorList>
    </citation>
    <scope>NUCLEOTIDE SEQUENCE [LARGE SCALE GENOMIC DNA]</scope>
    <source>
        <strain evidence="2 3">SQ8-PEA</strain>
    </source>
</reference>
<dbReference type="Pfam" id="PF13420">
    <property type="entry name" value="Acetyltransf_4"/>
    <property type="match status" value="1"/>
</dbReference>
<dbReference type="SUPFAM" id="SSF55729">
    <property type="entry name" value="Acyl-CoA N-acyltransferases (Nat)"/>
    <property type="match status" value="1"/>
</dbReference>
<dbReference type="Proteomes" id="UP001209553">
    <property type="component" value="Unassembled WGS sequence"/>
</dbReference>
<evidence type="ECO:0000259" key="1">
    <source>
        <dbReference type="PROSITE" id="PS51186"/>
    </source>
</evidence>
<dbReference type="InterPro" id="IPR016181">
    <property type="entry name" value="Acyl_CoA_acyltransferase"/>
</dbReference>
<dbReference type="Gene3D" id="3.40.630.30">
    <property type="match status" value="1"/>
</dbReference>
<proteinExistence type="predicted"/>
<name>A0ABT2QSX6_9STAP</name>
<dbReference type="RefSeq" id="WP_262856795.1">
    <property type="nucleotide sequence ID" value="NZ_JAOPKZ010000020.1"/>
</dbReference>
<feature type="domain" description="N-acetyltransferase" evidence="1">
    <location>
        <begin position="2"/>
        <end position="170"/>
    </location>
</feature>
<comment type="caution">
    <text evidence="2">The sequence shown here is derived from an EMBL/GenBank/DDBJ whole genome shotgun (WGS) entry which is preliminary data.</text>
</comment>
<protein>
    <submittedName>
        <fullName evidence="2">GNAT family N-acetyltransferase</fullName>
    </submittedName>
</protein>
<dbReference type="PROSITE" id="PS51186">
    <property type="entry name" value="GNAT"/>
    <property type="match status" value="1"/>
</dbReference>
<evidence type="ECO:0000313" key="3">
    <source>
        <dbReference type="Proteomes" id="UP001209553"/>
    </source>
</evidence>
<evidence type="ECO:0000313" key="2">
    <source>
        <dbReference type="EMBL" id="MCU5747079.1"/>
    </source>
</evidence>
<gene>
    <name evidence="2" type="ORF">N9R04_10435</name>
</gene>